<name>A0A0H5R0J5_9EUKA</name>
<dbReference type="Gene3D" id="6.10.140.2130">
    <property type="match status" value="1"/>
</dbReference>
<evidence type="ECO:0000313" key="2">
    <source>
        <dbReference type="EMBL" id="CRZ07492.1"/>
    </source>
</evidence>
<proteinExistence type="predicted"/>
<feature type="compositionally biased region" description="Polar residues" evidence="1">
    <location>
        <begin position="1"/>
        <end position="12"/>
    </location>
</feature>
<evidence type="ECO:0008006" key="3">
    <source>
        <dbReference type="Google" id="ProtNLM"/>
    </source>
</evidence>
<reference evidence="2" key="1">
    <citation type="submission" date="2015-04" db="EMBL/GenBank/DDBJ databases">
        <title>The genome sequence of the plant pathogenic Rhizarian Plasmodiophora brassicae reveals insights in its biotrophic life cycle and the origin of chitin synthesis.</title>
        <authorList>
            <person name="Schwelm A."/>
            <person name="Fogelqvist J."/>
            <person name="Knaust A."/>
            <person name="Julke S."/>
            <person name="Lilja T."/>
            <person name="Dhandapani V."/>
            <person name="Bonilla-Rosso G."/>
            <person name="Karlsson M."/>
            <person name="Shevchenko A."/>
            <person name="Choi S.R."/>
            <person name="Kim H.G."/>
            <person name="Park J.Y."/>
            <person name="Lim Y.P."/>
            <person name="Ludwig-Muller J."/>
            <person name="Dixelius C."/>
        </authorList>
    </citation>
    <scope>NUCLEOTIDE SEQUENCE</scope>
    <source>
        <tissue evidence="2">Potato root galls</tissue>
    </source>
</reference>
<sequence>MIMADTESSQIQDALEHSIANRPSADQLERRDILKPGGNHADARAVLDRNLTRIVVNRQFNQRPDYSDLVQSNIAYDSGLAPSLQASARALERRMRSDKLNAALQQRSRPDQV</sequence>
<dbReference type="AlphaFoldDB" id="A0A0H5R0J5"/>
<organism evidence="2">
    <name type="scientific">Spongospora subterranea</name>
    <dbReference type="NCBI Taxonomy" id="70186"/>
    <lineage>
        <taxon>Eukaryota</taxon>
        <taxon>Sar</taxon>
        <taxon>Rhizaria</taxon>
        <taxon>Endomyxa</taxon>
        <taxon>Phytomyxea</taxon>
        <taxon>Plasmodiophorida</taxon>
        <taxon>Plasmodiophoridae</taxon>
        <taxon>Spongospora</taxon>
    </lineage>
</organism>
<dbReference type="EMBL" id="HACM01007050">
    <property type="protein sequence ID" value="CRZ07492.1"/>
    <property type="molecule type" value="Transcribed_RNA"/>
</dbReference>
<evidence type="ECO:0000256" key="1">
    <source>
        <dbReference type="SAM" id="MobiDB-lite"/>
    </source>
</evidence>
<feature type="region of interest" description="Disordered" evidence="1">
    <location>
        <begin position="1"/>
        <end position="41"/>
    </location>
</feature>
<protein>
    <recommendedName>
        <fullName evidence="3">RPEL repeat protein</fullName>
    </recommendedName>
</protein>
<dbReference type="Gene3D" id="6.10.140.2040">
    <property type="match status" value="1"/>
</dbReference>
<accession>A0A0H5R0J5</accession>
<feature type="non-terminal residue" evidence="2">
    <location>
        <position position="113"/>
    </location>
</feature>